<comment type="caution">
    <text evidence="1">The sequence shown here is derived from an EMBL/GenBank/DDBJ whole genome shotgun (WGS) entry which is preliminary data.</text>
</comment>
<evidence type="ECO:0000313" key="2">
    <source>
        <dbReference type="Proteomes" id="UP001595859"/>
    </source>
</evidence>
<name>A0ABV9RZH7_9PSEU</name>
<evidence type="ECO:0008006" key="3">
    <source>
        <dbReference type="Google" id="ProtNLM"/>
    </source>
</evidence>
<organism evidence="1 2">
    <name type="scientific">Actinophytocola glycyrrhizae</name>
    <dbReference type="NCBI Taxonomy" id="2044873"/>
    <lineage>
        <taxon>Bacteria</taxon>
        <taxon>Bacillati</taxon>
        <taxon>Actinomycetota</taxon>
        <taxon>Actinomycetes</taxon>
        <taxon>Pseudonocardiales</taxon>
        <taxon>Pseudonocardiaceae</taxon>
    </lineage>
</organism>
<sequence length="371" mass="38943">MAKEVPGFAGAVADEAKGQLIVHLTEPSSAAATRAYAALRPLVEQLSGSLQPTPTQADYDFLALKAWYDDFAQEVLALPDVVSTDIDEGRNRVHVGVSAPDREAEVRRIADKHSVPQNALIVSDTKPVQPNLQARFRPLQGGQQIGLQNADPALISVCSLGVNVQQGSITGFVTNDHCTRRSGIVDSDLVGQPNLAAANLVGVELRDRALFTSAQDQNCPAGRQCRYSDAALIDALADTPVSVGFVARPPDNNPDWNGTTRYTIDSKGDALAGQTVEKIGRTTGLTRGAVTQTCVHVNAAGTNVTRLCQWLAGYASAGGDSGGPVVAFETGNVRTLRGIHWGGGGGTAVFSPFILVESELGAMRVCAVGTC</sequence>
<dbReference type="Proteomes" id="UP001595859">
    <property type="component" value="Unassembled WGS sequence"/>
</dbReference>
<protein>
    <recommendedName>
        <fullName evidence="3">Trypsin</fullName>
    </recommendedName>
</protein>
<dbReference type="InterPro" id="IPR009003">
    <property type="entry name" value="Peptidase_S1_PA"/>
</dbReference>
<accession>A0ABV9RZH7</accession>
<proteinExistence type="predicted"/>
<gene>
    <name evidence="1" type="ORF">ACFPCV_09045</name>
</gene>
<evidence type="ECO:0000313" key="1">
    <source>
        <dbReference type="EMBL" id="MFC4853652.1"/>
    </source>
</evidence>
<dbReference type="EMBL" id="JBHSIS010000003">
    <property type="protein sequence ID" value="MFC4853652.1"/>
    <property type="molecule type" value="Genomic_DNA"/>
</dbReference>
<dbReference type="InterPro" id="IPR043504">
    <property type="entry name" value="Peptidase_S1_PA_chymotrypsin"/>
</dbReference>
<reference evidence="2" key="1">
    <citation type="journal article" date="2019" name="Int. J. Syst. Evol. Microbiol.">
        <title>The Global Catalogue of Microorganisms (GCM) 10K type strain sequencing project: providing services to taxonomists for standard genome sequencing and annotation.</title>
        <authorList>
            <consortium name="The Broad Institute Genomics Platform"/>
            <consortium name="The Broad Institute Genome Sequencing Center for Infectious Disease"/>
            <person name="Wu L."/>
            <person name="Ma J."/>
        </authorList>
    </citation>
    <scope>NUCLEOTIDE SEQUENCE [LARGE SCALE GENOMIC DNA]</scope>
    <source>
        <strain evidence="2">ZS-22-S1</strain>
    </source>
</reference>
<dbReference type="SUPFAM" id="SSF50494">
    <property type="entry name" value="Trypsin-like serine proteases"/>
    <property type="match status" value="1"/>
</dbReference>
<dbReference type="Gene3D" id="2.40.10.10">
    <property type="entry name" value="Trypsin-like serine proteases"/>
    <property type="match status" value="2"/>
</dbReference>
<keyword evidence="2" id="KW-1185">Reference proteome</keyword>
<dbReference type="RefSeq" id="WP_378055589.1">
    <property type="nucleotide sequence ID" value="NZ_JBHSIS010000003.1"/>
</dbReference>